<dbReference type="CDD" id="cd18793">
    <property type="entry name" value="SF2_C_SNF"/>
    <property type="match status" value="1"/>
</dbReference>
<dbReference type="Gene3D" id="3.40.50.300">
    <property type="entry name" value="P-loop containing nucleotide triphosphate hydrolases"/>
    <property type="match status" value="1"/>
</dbReference>
<evidence type="ECO:0000259" key="4">
    <source>
        <dbReference type="PROSITE" id="PS51192"/>
    </source>
</evidence>
<dbReference type="PROSITE" id="PS50966">
    <property type="entry name" value="ZF_SWIM"/>
    <property type="match status" value="1"/>
</dbReference>
<feature type="domain" description="Helicase ATP-binding" evidence="4">
    <location>
        <begin position="604"/>
        <end position="770"/>
    </location>
</feature>
<evidence type="ECO:0000259" key="5">
    <source>
        <dbReference type="PROSITE" id="PS51194"/>
    </source>
</evidence>
<dbReference type="InterPro" id="IPR000330">
    <property type="entry name" value="SNF2_N"/>
</dbReference>
<evidence type="ECO:0000313" key="7">
    <source>
        <dbReference type="Proteomes" id="UP000886860"/>
    </source>
</evidence>
<keyword evidence="6" id="KW-0067">ATP-binding</keyword>
<accession>A0A9D1GIY9</accession>
<organism evidence="6 7">
    <name type="scientific">Candidatus Caccovicinus merdipullorum</name>
    <dbReference type="NCBI Taxonomy" id="2840724"/>
    <lineage>
        <taxon>Bacteria</taxon>
        <taxon>Bacillati</taxon>
        <taxon>Bacillota</taxon>
        <taxon>Clostridia</taxon>
        <taxon>Eubacteriales</taxon>
        <taxon>Candidatus Caccovicinus</taxon>
    </lineage>
</organism>
<dbReference type="Pfam" id="PF00271">
    <property type="entry name" value="Helicase_C"/>
    <property type="match status" value="1"/>
</dbReference>
<comment type="caution">
    <text evidence="6">The sequence shown here is derived from an EMBL/GenBank/DDBJ whole genome shotgun (WGS) entry which is preliminary data.</text>
</comment>
<dbReference type="InterPro" id="IPR014001">
    <property type="entry name" value="Helicase_ATP-bd"/>
</dbReference>
<sequence>MKIRELTVNTFWKGEVGVRGLVEDNGKEYRVQLYGKGSAVRDYSCSCPEGNSWRGMCPHAKALWEAYQKKEKNQGGSGYGLVFTSQEVRTMIREYTNREVARIQLEGQEGAVRFLARLSISGGGKEIRAEFKVGREKQYVIRDLTAFAQAMNHGTYVEYGKNFAFYHSLDAFTPESRPLVEFVVELVNVYRDYYAQFRRTSFDSHPPLRELNLSRENRDRFFAIVAGQTLEVENGLKGKRSLQVCSQNPRFYVQVQRQGRDGLSVSFDPKSFLFFGEKCLYVGDEERIYCCDEECSRVMGVFAAQMSQSVKHTVTVNQKDIPLLYERVLRRIEPYCVFQDEEINWEEYRSEPLKAEFRFTSEEPGEITMEPVLSYGEYTFHPIEDETLPRTVCRDVPGEFRISQLIARYFRYKEPEGKKLVIRGDDEAMFRLMESGMAEFAQLGNILVDDSVRHMRILPPLSVRTSVSMNGGWLDIRLDMDGLTASDLEQILKAYQGKKKFYRLKSGEFLKLQDDGLLAVARLGEGLDLDSKKLASGHLSLPGYRAFYLDSLFKEGPGITFYRDQLFKAVVRGMKAVEDSDFAVPSCLQTVLRGYQKLGFRWLRTLDSYGFGGILADDMGLGKTVQMIALFVDEYASGKDAGTKERSLIVCPASLVYNWENEFQKFAPMLKVQAVAGTAQEREEVFASLDEGCQVLITSYDLLKRDMKHYESMSFRFQVIDEAQYIKNAATQSARAVKAIRARTRFALTGTPIENRLGELWSIFDYLMPGFLFTYAHFKKIYESPIVRESDPEAVSNLKRLIGPFVLRRVKKDVLKELPDKLETAVYSRLQGQQKELYTANAAKLKEELESGGDAVYEKGKIQILAELTRLRQICCDPALCYENYRGGSAKLETCMDLIRNGVNGGHKILLFSQFTSMLRIIEKRLSQEEIACYTLTGSTPKEERLRMVDSFHTDPVPVFLISLKAGGTGLNLTAADMVIHYDPWWNVAAQNQATDRAHRIGQEKQVSVFKLITKGTIEENIMVLQESKKNLADQIIAEGAVSLSSLTREDLVKMLTPE</sequence>
<reference evidence="6" key="2">
    <citation type="journal article" date="2021" name="PeerJ">
        <title>Extensive microbial diversity within the chicken gut microbiome revealed by metagenomics and culture.</title>
        <authorList>
            <person name="Gilroy R."/>
            <person name="Ravi A."/>
            <person name="Getino M."/>
            <person name="Pursley I."/>
            <person name="Horton D.L."/>
            <person name="Alikhan N.F."/>
            <person name="Baker D."/>
            <person name="Gharbi K."/>
            <person name="Hall N."/>
            <person name="Watson M."/>
            <person name="Adriaenssens E.M."/>
            <person name="Foster-Nyarko E."/>
            <person name="Jarju S."/>
            <person name="Secka A."/>
            <person name="Antonio M."/>
            <person name="Oren A."/>
            <person name="Chaudhuri R.R."/>
            <person name="La Ragione R."/>
            <person name="Hildebrand F."/>
            <person name="Pallen M.J."/>
        </authorList>
    </citation>
    <scope>NUCLEOTIDE SEQUENCE</scope>
    <source>
        <strain evidence="6">CHK123-3438</strain>
    </source>
</reference>
<dbReference type="Gene3D" id="3.40.50.10810">
    <property type="entry name" value="Tandem AAA-ATPase domain"/>
    <property type="match status" value="1"/>
</dbReference>
<keyword evidence="2" id="KW-0479">Metal-binding</keyword>
<dbReference type="GO" id="GO:0016787">
    <property type="term" value="F:hydrolase activity"/>
    <property type="evidence" value="ECO:0007669"/>
    <property type="project" value="UniProtKB-KW"/>
</dbReference>
<dbReference type="GO" id="GO:0004386">
    <property type="term" value="F:helicase activity"/>
    <property type="evidence" value="ECO:0007669"/>
    <property type="project" value="UniProtKB-KW"/>
</dbReference>
<dbReference type="EMBL" id="DVKS01000122">
    <property type="protein sequence ID" value="HIT41835.1"/>
    <property type="molecule type" value="Genomic_DNA"/>
</dbReference>
<dbReference type="InterPro" id="IPR049730">
    <property type="entry name" value="SNF2/RAD54-like_C"/>
</dbReference>
<dbReference type="InterPro" id="IPR001650">
    <property type="entry name" value="Helicase_C-like"/>
</dbReference>
<keyword evidence="1" id="KW-0378">Hydrolase</keyword>
<dbReference type="InterPro" id="IPR027417">
    <property type="entry name" value="P-loop_NTPase"/>
</dbReference>
<feature type="domain" description="Helicase C-terminal" evidence="5">
    <location>
        <begin position="891"/>
        <end position="1048"/>
    </location>
</feature>
<protein>
    <submittedName>
        <fullName evidence="6">DEAD/DEAH box helicase</fullName>
    </submittedName>
</protein>
<keyword evidence="2" id="KW-0862">Zinc</keyword>
<feature type="domain" description="SWIM-type" evidence="3">
    <location>
        <begin position="29"/>
        <end position="68"/>
    </location>
</feature>
<dbReference type="SMART" id="SM00490">
    <property type="entry name" value="HELICc"/>
    <property type="match status" value="1"/>
</dbReference>
<dbReference type="Pfam" id="PF00176">
    <property type="entry name" value="SNF2-rel_dom"/>
    <property type="match status" value="1"/>
</dbReference>
<evidence type="ECO:0000259" key="3">
    <source>
        <dbReference type="PROSITE" id="PS50966"/>
    </source>
</evidence>
<dbReference type="SUPFAM" id="SSF52540">
    <property type="entry name" value="P-loop containing nucleoside triphosphate hydrolases"/>
    <property type="match status" value="2"/>
</dbReference>
<dbReference type="SMART" id="SM00487">
    <property type="entry name" value="DEXDc"/>
    <property type="match status" value="1"/>
</dbReference>
<dbReference type="AlphaFoldDB" id="A0A9D1GIY9"/>
<dbReference type="InterPro" id="IPR013663">
    <property type="entry name" value="Helicase_SWF/SNF/SWI_bac"/>
</dbReference>
<dbReference type="PROSITE" id="PS51194">
    <property type="entry name" value="HELICASE_CTER"/>
    <property type="match status" value="1"/>
</dbReference>
<dbReference type="InterPro" id="IPR007527">
    <property type="entry name" value="Znf_SWIM"/>
</dbReference>
<keyword evidence="6" id="KW-0547">Nucleotide-binding</keyword>
<evidence type="ECO:0000313" key="6">
    <source>
        <dbReference type="EMBL" id="HIT41835.1"/>
    </source>
</evidence>
<proteinExistence type="predicted"/>
<dbReference type="PANTHER" id="PTHR10799">
    <property type="entry name" value="SNF2/RAD54 HELICASE FAMILY"/>
    <property type="match status" value="1"/>
</dbReference>
<name>A0A9D1GIY9_9FIRM</name>
<gene>
    <name evidence="6" type="ORF">IAB60_07040</name>
</gene>
<dbReference type="FunFam" id="3.40.50.300:FF:000533">
    <property type="entry name" value="Helicase, Snf2 family"/>
    <property type="match status" value="1"/>
</dbReference>
<dbReference type="GO" id="GO:0008270">
    <property type="term" value="F:zinc ion binding"/>
    <property type="evidence" value="ECO:0007669"/>
    <property type="project" value="UniProtKB-KW"/>
</dbReference>
<dbReference type="GO" id="GO:0005524">
    <property type="term" value="F:ATP binding"/>
    <property type="evidence" value="ECO:0007669"/>
    <property type="project" value="InterPro"/>
</dbReference>
<evidence type="ECO:0000256" key="2">
    <source>
        <dbReference type="PROSITE-ProRule" id="PRU00325"/>
    </source>
</evidence>
<dbReference type="CDD" id="cd18012">
    <property type="entry name" value="DEXQc_arch_SWI2_SNF2"/>
    <property type="match status" value="1"/>
</dbReference>
<dbReference type="InterPro" id="IPR038718">
    <property type="entry name" value="SNF2-like_sf"/>
</dbReference>
<reference evidence="6" key="1">
    <citation type="submission" date="2020-10" db="EMBL/GenBank/DDBJ databases">
        <authorList>
            <person name="Gilroy R."/>
        </authorList>
    </citation>
    <scope>NUCLEOTIDE SEQUENCE</scope>
    <source>
        <strain evidence="6">CHK123-3438</strain>
    </source>
</reference>
<keyword evidence="6" id="KW-0347">Helicase</keyword>
<evidence type="ECO:0000256" key="1">
    <source>
        <dbReference type="ARBA" id="ARBA00022801"/>
    </source>
</evidence>
<dbReference type="Pfam" id="PF08455">
    <property type="entry name" value="SNF2_assoc"/>
    <property type="match status" value="1"/>
</dbReference>
<dbReference type="PROSITE" id="PS51192">
    <property type="entry name" value="HELICASE_ATP_BIND_1"/>
    <property type="match status" value="1"/>
</dbReference>
<keyword evidence="2" id="KW-0863">Zinc-finger</keyword>
<dbReference type="Proteomes" id="UP000886860">
    <property type="component" value="Unassembled WGS sequence"/>
</dbReference>